<feature type="domain" description="Mechanosensitive ion channel MscS" evidence="9">
    <location>
        <begin position="317"/>
        <end position="383"/>
    </location>
</feature>
<dbReference type="InterPro" id="IPR010920">
    <property type="entry name" value="LSM_dom_sf"/>
</dbReference>
<feature type="domain" description="Mechanosensitive ion channel transmembrane helices 2/3" evidence="11">
    <location>
        <begin position="274"/>
        <end position="315"/>
    </location>
</feature>
<feature type="transmembrane region" description="Helical" evidence="8">
    <location>
        <begin position="124"/>
        <end position="149"/>
    </location>
</feature>
<dbReference type="GO" id="GO:0005886">
    <property type="term" value="C:plasma membrane"/>
    <property type="evidence" value="ECO:0007669"/>
    <property type="project" value="UniProtKB-SubCell"/>
</dbReference>
<evidence type="ECO:0000256" key="7">
    <source>
        <dbReference type="SAM" id="MobiDB-lite"/>
    </source>
</evidence>
<dbReference type="PANTHER" id="PTHR30347:SF1">
    <property type="entry name" value="MECHANOSENSITIVE CHANNEL MSCK"/>
    <property type="match status" value="1"/>
</dbReference>
<evidence type="ECO:0000256" key="8">
    <source>
        <dbReference type="SAM" id="Phobius"/>
    </source>
</evidence>
<dbReference type="Pfam" id="PF00924">
    <property type="entry name" value="MS_channel_2nd"/>
    <property type="match status" value="1"/>
</dbReference>
<dbReference type="FunCoup" id="A0A371RIW8">
    <property type="interactions" value="166"/>
</dbReference>
<dbReference type="GO" id="GO:0008381">
    <property type="term" value="F:mechanosensitive monoatomic ion channel activity"/>
    <property type="evidence" value="ECO:0007669"/>
    <property type="project" value="UniProtKB-ARBA"/>
</dbReference>
<evidence type="ECO:0000256" key="5">
    <source>
        <dbReference type="ARBA" id="ARBA00022989"/>
    </source>
</evidence>
<keyword evidence="6 8" id="KW-0472">Membrane</keyword>
<feature type="compositionally biased region" description="Polar residues" evidence="7">
    <location>
        <begin position="1"/>
        <end position="10"/>
    </location>
</feature>
<evidence type="ECO:0000256" key="4">
    <source>
        <dbReference type="ARBA" id="ARBA00022692"/>
    </source>
</evidence>
<dbReference type="AlphaFoldDB" id="A0A371RIW8"/>
<dbReference type="Gene3D" id="2.30.30.60">
    <property type="match status" value="1"/>
</dbReference>
<dbReference type="InterPro" id="IPR011066">
    <property type="entry name" value="MscS_channel_C_sf"/>
</dbReference>
<dbReference type="Gene3D" id="1.10.287.1260">
    <property type="match status" value="1"/>
</dbReference>
<evidence type="ECO:0000259" key="9">
    <source>
        <dbReference type="Pfam" id="PF00924"/>
    </source>
</evidence>
<dbReference type="Pfam" id="PF21082">
    <property type="entry name" value="MS_channel_3rd"/>
    <property type="match status" value="1"/>
</dbReference>
<dbReference type="InParanoid" id="A0A371RIW8"/>
<comment type="similarity">
    <text evidence="2">Belongs to the MscS (TC 1.A.23) family.</text>
</comment>
<keyword evidence="13" id="KW-1185">Reference proteome</keyword>
<comment type="caution">
    <text evidence="12">The sequence shown here is derived from an EMBL/GenBank/DDBJ whole genome shotgun (WGS) entry which is preliminary data.</text>
</comment>
<feature type="transmembrane region" description="Helical" evidence="8">
    <location>
        <begin position="300"/>
        <end position="328"/>
    </location>
</feature>
<sequence>MQETDAQTDQTPPPANEADAAPQQAEPVTSDIPGEAAVTPPGQTPPAQGDSGLSEILAVDGLRQRGLELWAWTQENILTLNMLIQLGLLLIAFVPAIIFGPKLKRLIEKHVRHRVPAGILRRACDALATVATLIALWITLGIFMSFVGAMDASNGLLSAAQSLLAAAIFIRLVTLIIRSPFWSKVAFYVAWPIAALDAFGILGDVVAQLEAASLTLAPAEGDNAAVTISMLDIVRAGIIFAIFFWIASFASSLISRQLENVEELNPSFRALLEKILNFALPIIALVIALQMIGFNLASLAVFSGAVGLGIGLGLQKVIGNFLAGFTLLADKSIKPGDTIEVDGVFGWITEMKSRYVAIRTRDGHNILMPNSIFIDEGVVNWSHSDRAVRIHAPFGVTYDQRDLRLVQKLATEAAAEVPRVLETPKPVCNLMEFGDSSVNFDLRFWINDPPNGISNVKSEVMMGIWERLHENGIEIPFPQRDLHIKSSAVTLPTLTEAKVEASE</sequence>
<dbReference type="PANTHER" id="PTHR30347">
    <property type="entry name" value="POTASSIUM CHANNEL RELATED"/>
    <property type="match status" value="1"/>
</dbReference>
<keyword evidence="3" id="KW-1003">Cell membrane</keyword>
<keyword evidence="4 8" id="KW-0812">Transmembrane</keyword>
<dbReference type="InterPro" id="IPR049142">
    <property type="entry name" value="MS_channel_1st"/>
</dbReference>
<evidence type="ECO:0000259" key="10">
    <source>
        <dbReference type="Pfam" id="PF21082"/>
    </source>
</evidence>
<evidence type="ECO:0000256" key="1">
    <source>
        <dbReference type="ARBA" id="ARBA00004651"/>
    </source>
</evidence>
<dbReference type="EMBL" id="QUQO01000001">
    <property type="protein sequence ID" value="RFB05389.1"/>
    <property type="molecule type" value="Genomic_DNA"/>
</dbReference>
<dbReference type="SUPFAM" id="SSF82689">
    <property type="entry name" value="Mechanosensitive channel protein MscS (YggB), C-terminal domain"/>
    <property type="match status" value="1"/>
</dbReference>
<accession>A0A371RIW8</accession>
<dbReference type="InterPro" id="IPR023408">
    <property type="entry name" value="MscS_beta-dom_sf"/>
</dbReference>
<evidence type="ECO:0000256" key="3">
    <source>
        <dbReference type="ARBA" id="ARBA00022475"/>
    </source>
</evidence>
<dbReference type="SUPFAM" id="SSF50182">
    <property type="entry name" value="Sm-like ribonucleoproteins"/>
    <property type="match status" value="1"/>
</dbReference>
<dbReference type="InterPro" id="IPR006685">
    <property type="entry name" value="MscS_channel_2nd"/>
</dbReference>
<dbReference type="Pfam" id="PF21088">
    <property type="entry name" value="MS_channel_1st"/>
    <property type="match status" value="1"/>
</dbReference>
<gene>
    <name evidence="12" type="ORF">DX908_09035</name>
</gene>
<protein>
    <submittedName>
        <fullName evidence="12">Mechanosensitive ion channel protein MscS</fullName>
    </submittedName>
</protein>
<dbReference type="InterPro" id="IPR011014">
    <property type="entry name" value="MscS_channel_TM-2"/>
</dbReference>
<proteinExistence type="inferred from homology"/>
<dbReference type="InterPro" id="IPR049278">
    <property type="entry name" value="MS_channel_C"/>
</dbReference>
<dbReference type="InterPro" id="IPR052702">
    <property type="entry name" value="MscS-like_channel"/>
</dbReference>
<evidence type="ECO:0000313" key="12">
    <source>
        <dbReference type="EMBL" id="RFB05389.1"/>
    </source>
</evidence>
<evidence type="ECO:0000259" key="11">
    <source>
        <dbReference type="Pfam" id="PF21088"/>
    </source>
</evidence>
<dbReference type="Gene3D" id="3.30.70.100">
    <property type="match status" value="1"/>
</dbReference>
<name>A0A371RIW8_9PROT</name>
<reference evidence="12 13" key="1">
    <citation type="submission" date="2018-08" db="EMBL/GenBank/DDBJ databases">
        <title>Parvularcula sp. SM1705, isolated from surface water of the South Sea China.</title>
        <authorList>
            <person name="Sun L."/>
        </authorList>
    </citation>
    <scope>NUCLEOTIDE SEQUENCE [LARGE SCALE GENOMIC DNA]</scope>
    <source>
        <strain evidence="12 13">SM1705</strain>
    </source>
</reference>
<dbReference type="OrthoDB" id="9799209at2"/>
<evidence type="ECO:0000256" key="6">
    <source>
        <dbReference type="ARBA" id="ARBA00023136"/>
    </source>
</evidence>
<comment type="subcellular location">
    <subcellularLocation>
        <location evidence="1">Cell membrane</location>
        <topology evidence="1">Multi-pass membrane protein</topology>
    </subcellularLocation>
</comment>
<dbReference type="RefSeq" id="WP_116392021.1">
    <property type="nucleotide sequence ID" value="NZ_QUQO01000001.1"/>
</dbReference>
<feature type="transmembrane region" description="Helical" evidence="8">
    <location>
        <begin position="275"/>
        <end position="294"/>
    </location>
</feature>
<keyword evidence="5 8" id="KW-1133">Transmembrane helix</keyword>
<feature type="transmembrane region" description="Helical" evidence="8">
    <location>
        <begin position="233"/>
        <end position="254"/>
    </location>
</feature>
<evidence type="ECO:0000313" key="13">
    <source>
        <dbReference type="Proteomes" id="UP000264589"/>
    </source>
</evidence>
<organism evidence="12 13">
    <name type="scientific">Parvularcula marina</name>
    <dbReference type="NCBI Taxonomy" id="2292771"/>
    <lineage>
        <taxon>Bacteria</taxon>
        <taxon>Pseudomonadati</taxon>
        <taxon>Pseudomonadota</taxon>
        <taxon>Alphaproteobacteria</taxon>
        <taxon>Parvularculales</taxon>
        <taxon>Parvularculaceae</taxon>
        <taxon>Parvularcula</taxon>
    </lineage>
</organism>
<feature type="region of interest" description="Disordered" evidence="7">
    <location>
        <begin position="1"/>
        <end position="51"/>
    </location>
</feature>
<evidence type="ECO:0000256" key="2">
    <source>
        <dbReference type="ARBA" id="ARBA00008017"/>
    </source>
</evidence>
<dbReference type="SUPFAM" id="SSF82861">
    <property type="entry name" value="Mechanosensitive channel protein MscS (YggB), transmembrane region"/>
    <property type="match status" value="1"/>
</dbReference>
<dbReference type="Proteomes" id="UP000264589">
    <property type="component" value="Unassembled WGS sequence"/>
</dbReference>
<feature type="domain" description="Mechanosensitive ion channel MscS C-terminal" evidence="10">
    <location>
        <begin position="393"/>
        <end position="475"/>
    </location>
</feature>
<feature type="transmembrane region" description="Helical" evidence="8">
    <location>
        <begin position="155"/>
        <end position="173"/>
    </location>
</feature>
<feature type="transmembrane region" description="Helical" evidence="8">
    <location>
        <begin position="82"/>
        <end position="103"/>
    </location>
</feature>